<organism evidence="1">
    <name type="scientific">Staphylococcus aureus</name>
    <dbReference type="NCBI Taxonomy" id="1280"/>
    <lineage>
        <taxon>Bacteria</taxon>
        <taxon>Bacillati</taxon>
        <taxon>Bacillota</taxon>
        <taxon>Bacilli</taxon>
        <taxon>Bacillales</taxon>
        <taxon>Staphylococcaceae</taxon>
        <taxon>Staphylococcus</taxon>
    </lineage>
</organism>
<comment type="caution">
    <text evidence="1">The sequence shown here is derived from an EMBL/GenBank/DDBJ whole genome shotgun (WGS) entry which is preliminary data.</text>
</comment>
<dbReference type="Pfam" id="PF05866">
    <property type="entry name" value="RusA"/>
    <property type="match status" value="1"/>
</dbReference>
<gene>
    <name evidence="1" type="ORF">GO651_09825</name>
</gene>
<reference evidence="1" key="1">
    <citation type="submission" date="2019-11" db="EMBL/GenBank/DDBJ databases">
        <title>Implementation of targeted gown and glove precautions to prevent Staphylococcus aureus acquisition in community-based nursing homes.</title>
        <authorList>
            <person name="Stine O.C."/>
        </authorList>
    </citation>
    <scope>NUCLEOTIDE SEQUENCE</scope>
    <source>
        <strain evidence="1">S_4084.LAUM.DI</strain>
    </source>
</reference>
<protein>
    <submittedName>
        <fullName evidence="1">RusA family crossover junction endodeoxyribonuclease</fullName>
    </submittedName>
</protein>
<dbReference type="GO" id="GO:0006281">
    <property type="term" value="P:DNA repair"/>
    <property type="evidence" value="ECO:0007669"/>
    <property type="project" value="InterPro"/>
</dbReference>
<dbReference type="GO" id="GO:0000287">
    <property type="term" value="F:magnesium ion binding"/>
    <property type="evidence" value="ECO:0007669"/>
    <property type="project" value="InterPro"/>
</dbReference>
<name>A0A6B0AIP0_STAAU</name>
<dbReference type="Gene3D" id="3.30.1330.70">
    <property type="entry name" value="Holliday junction resolvase RusA"/>
    <property type="match status" value="1"/>
</dbReference>
<dbReference type="AlphaFoldDB" id="A0A6B0AIP0"/>
<proteinExistence type="predicted"/>
<dbReference type="SUPFAM" id="SSF103084">
    <property type="entry name" value="Holliday junction resolvase RusA"/>
    <property type="match status" value="1"/>
</dbReference>
<evidence type="ECO:0000313" key="1">
    <source>
        <dbReference type="EMBL" id="MVG27426.1"/>
    </source>
</evidence>
<dbReference type="InterPro" id="IPR008822">
    <property type="entry name" value="Endonuclease_RusA-like"/>
</dbReference>
<dbReference type="GO" id="GO:0006310">
    <property type="term" value="P:DNA recombination"/>
    <property type="evidence" value="ECO:0007669"/>
    <property type="project" value="InterPro"/>
</dbReference>
<dbReference type="EMBL" id="WPOS01000022">
    <property type="protein sequence ID" value="MVG27426.1"/>
    <property type="molecule type" value="Genomic_DNA"/>
</dbReference>
<accession>A0A6B0AIP0</accession>
<dbReference type="InterPro" id="IPR036614">
    <property type="entry name" value="RusA-like_sf"/>
</dbReference>
<sequence length="142" mass="16473">MSKVWRYTINLAPMATPRPRHRFLGDGRKITYYDQAYIDYIDAVQAQLEADQALNEDFFDIIHTPLGVKAEIMFYVQAPRSQKRLKQITRTTAPDIDNLLKAALDSIFKGLDVKDSRVVMVTMTKFQEMDYPRTEIVLRGIE</sequence>